<comment type="subcellular location">
    <subcellularLocation>
        <location evidence="1 7">Cell outer membrane</location>
        <topology evidence="1 7">Multi-pass membrane protein</topology>
    </subcellularLocation>
</comment>
<evidence type="ECO:0000256" key="4">
    <source>
        <dbReference type="ARBA" id="ARBA00022692"/>
    </source>
</evidence>
<keyword evidence="3 7" id="KW-1134">Transmembrane beta strand</keyword>
<name>A0ABW3IHD6_9FLAO</name>
<accession>A0ABW3IHD6</accession>
<dbReference type="SUPFAM" id="SSF49464">
    <property type="entry name" value="Carboxypeptidase regulatory domain-like"/>
    <property type="match status" value="1"/>
</dbReference>
<comment type="caution">
    <text evidence="10">The sequence shown here is derived from an EMBL/GenBank/DDBJ whole genome shotgun (WGS) entry which is preliminary data.</text>
</comment>
<dbReference type="InterPro" id="IPR008969">
    <property type="entry name" value="CarboxyPept-like_regulatory"/>
</dbReference>
<keyword evidence="11" id="KW-1185">Reference proteome</keyword>
<evidence type="ECO:0000256" key="5">
    <source>
        <dbReference type="ARBA" id="ARBA00023136"/>
    </source>
</evidence>
<evidence type="ECO:0000313" key="11">
    <source>
        <dbReference type="Proteomes" id="UP001597100"/>
    </source>
</evidence>
<comment type="similarity">
    <text evidence="7">Belongs to the TonB-dependent receptor family.</text>
</comment>
<feature type="domain" description="Protein FecR C-terminal" evidence="9">
    <location>
        <begin position="32"/>
        <end position="94"/>
    </location>
</feature>
<evidence type="ECO:0000256" key="6">
    <source>
        <dbReference type="ARBA" id="ARBA00023237"/>
    </source>
</evidence>
<dbReference type="EMBL" id="JBHTJP010000035">
    <property type="protein sequence ID" value="MFD0977471.1"/>
    <property type="molecule type" value="Genomic_DNA"/>
</dbReference>
<dbReference type="SUPFAM" id="SSF56935">
    <property type="entry name" value="Porins"/>
    <property type="match status" value="1"/>
</dbReference>
<evidence type="ECO:0000256" key="7">
    <source>
        <dbReference type="PROSITE-ProRule" id="PRU01360"/>
    </source>
</evidence>
<dbReference type="InterPro" id="IPR036942">
    <property type="entry name" value="Beta-barrel_TonB_sf"/>
</dbReference>
<reference evidence="11" key="1">
    <citation type="journal article" date="2019" name="Int. J. Syst. Evol. Microbiol.">
        <title>The Global Catalogue of Microorganisms (GCM) 10K type strain sequencing project: providing services to taxonomists for standard genome sequencing and annotation.</title>
        <authorList>
            <consortium name="The Broad Institute Genomics Platform"/>
            <consortium name="The Broad Institute Genome Sequencing Center for Infectious Disease"/>
            <person name="Wu L."/>
            <person name="Ma J."/>
        </authorList>
    </citation>
    <scope>NUCLEOTIDE SEQUENCE [LARGE SCALE GENOMIC DNA]</scope>
    <source>
        <strain evidence="11">CCUG 60898</strain>
    </source>
</reference>
<dbReference type="RefSeq" id="WP_380739781.1">
    <property type="nucleotide sequence ID" value="NZ_JBHTJP010000035.1"/>
</dbReference>
<feature type="domain" description="TonB-dependent receptor plug" evidence="8">
    <location>
        <begin position="224"/>
        <end position="297"/>
    </location>
</feature>
<gene>
    <name evidence="10" type="ORF">ACFQ1G_11765</name>
</gene>
<dbReference type="InterPro" id="IPR032508">
    <property type="entry name" value="FecR_C"/>
</dbReference>
<dbReference type="Pfam" id="PF13715">
    <property type="entry name" value="CarbopepD_reg_2"/>
    <property type="match status" value="1"/>
</dbReference>
<evidence type="ECO:0000256" key="2">
    <source>
        <dbReference type="ARBA" id="ARBA00022448"/>
    </source>
</evidence>
<dbReference type="Pfam" id="PF16344">
    <property type="entry name" value="FecR_C"/>
    <property type="match status" value="1"/>
</dbReference>
<keyword evidence="2 7" id="KW-0813">Transport</keyword>
<keyword evidence="6 7" id="KW-0998">Cell outer membrane</keyword>
<keyword evidence="5 7" id="KW-0472">Membrane</keyword>
<dbReference type="InterPro" id="IPR012910">
    <property type="entry name" value="Plug_dom"/>
</dbReference>
<protein>
    <submittedName>
        <fullName evidence="10">Carboxypeptidase-like regulatory domain-containing protein</fullName>
    </submittedName>
</protein>
<dbReference type="InterPro" id="IPR037066">
    <property type="entry name" value="Plug_dom_sf"/>
</dbReference>
<dbReference type="PROSITE" id="PS52016">
    <property type="entry name" value="TONB_DEPENDENT_REC_3"/>
    <property type="match status" value="1"/>
</dbReference>
<dbReference type="Pfam" id="PF07715">
    <property type="entry name" value="Plug"/>
    <property type="match status" value="1"/>
</dbReference>
<evidence type="ECO:0000256" key="1">
    <source>
        <dbReference type="ARBA" id="ARBA00004571"/>
    </source>
</evidence>
<sequence length="847" mass="95925">MWNNFESWSKNFLLLIVFFIGTIAYSQQDPAQKTPLKEVIPLLEDHFDIRFSYREQDVKNISIFSPSQELNLKETLVFLERQTGLKFKILDERYIAITASPEVINFCGMILDAETNEPLPGATVQTIDQSETTISDMDGKFMLRSVKAAAPVKIRFLGYHDKFLEAQSISEENCQSVLMEPSVFSLRETVVVNYLTAGISKQKDGSIHINTDRFGALPGQVEPDVLQTVESLPGVESVNETVSNINIRGGTSDQNLVLFDDIKMYLTGHFFGLISALNPNLTKDVTVVKNGTSPSLNDGVSGTIDIRSEDELVGKFSGGAGLNLVSADAFLQVPVTEKFEIHVSGRKSINDLVDTPTYDNYFSRTFQDSEISLNPENDNLQDSNFSYYDTSLKALYDLNKDHKFRFSLVQIYNNLDYTEYANTSEASRQSSLAQNNLALGGNWSANWSENFSTEIISYLSQYQLEALNFTVDTDQRFMQENDVLETGLKINTTTKLNSNFNFLNGYQFYEVGVSNIEKLNNPFFSSTIKNVVRSHSLYSELKYSGNTTYVRGGFRINYLPKFEETILEPRLSFNQELGKYFSFKLLGEFKSQTTSQIIDLQEDFLGVENRRWTLADQESYPIIKSKQISSGIDFKRAGWYLDLEGFYKKVEGISTSNQGFQDQNEFIRTSGSYISKGFEVLINKKAGDLNAYMNYTFGKNDYTFEELNPQNFPNNFDITHSLSVAANYSYRDFKFSAGGHVRSGKPYTEPVKGDETRREGNNWVVNYSDPNAENLPNFVRVDLSASYSFDLSNSGKLQLGLGILNLLNRENIINRYYRVDSEDNQKAIEINNKSLGFTPNASVNFTF</sequence>
<dbReference type="Gene3D" id="2.40.170.20">
    <property type="entry name" value="TonB-dependent receptor, beta-barrel domain"/>
    <property type="match status" value="1"/>
</dbReference>
<evidence type="ECO:0000313" key="10">
    <source>
        <dbReference type="EMBL" id="MFD0977471.1"/>
    </source>
</evidence>
<dbReference type="Gene3D" id="2.60.40.1120">
    <property type="entry name" value="Carboxypeptidase-like, regulatory domain"/>
    <property type="match status" value="1"/>
</dbReference>
<dbReference type="Proteomes" id="UP001597100">
    <property type="component" value="Unassembled WGS sequence"/>
</dbReference>
<dbReference type="InterPro" id="IPR039426">
    <property type="entry name" value="TonB-dep_rcpt-like"/>
</dbReference>
<organism evidence="10 11">
    <name type="scientific">Salinimicrobium gaetbulicola</name>
    <dbReference type="NCBI Taxonomy" id="999702"/>
    <lineage>
        <taxon>Bacteria</taxon>
        <taxon>Pseudomonadati</taxon>
        <taxon>Bacteroidota</taxon>
        <taxon>Flavobacteriia</taxon>
        <taxon>Flavobacteriales</taxon>
        <taxon>Flavobacteriaceae</taxon>
        <taxon>Salinimicrobium</taxon>
    </lineage>
</organism>
<evidence type="ECO:0000256" key="3">
    <source>
        <dbReference type="ARBA" id="ARBA00022452"/>
    </source>
</evidence>
<proteinExistence type="inferred from homology"/>
<keyword evidence="4 7" id="KW-0812">Transmembrane</keyword>
<evidence type="ECO:0000259" key="8">
    <source>
        <dbReference type="Pfam" id="PF07715"/>
    </source>
</evidence>
<dbReference type="Gene3D" id="2.170.130.10">
    <property type="entry name" value="TonB-dependent receptor, plug domain"/>
    <property type="match status" value="1"/>
</dbReference>
<evidence type="ECO:0000259" key="9">
    <source>
        <dbReference type="Pfam" id="PF16344"/>
    </source>
</evidence>